<evidence type="ECO:0000256" key="1">
    <source>
        <dbReference type="ARBA" id="ARBA00023125"/>
    </source>
</evidence>
<feature type="modified residue" description="4-aspartylphosphate" evidence="2">
    <location>
        <position position="51"/>
    </location>
</feature>
<keyword evidence="1 3" id="KW-0238">DNA-binding</keyword>
<dbReference type="SUPFAM" id="SSF47226">
    <property type="entry name" value="Histidine-containing phosphotransfer domain, HPT domain"/>
    <property type="match status" value="1"/>
</dbReference>
<evidence type="ECO:0000259" key="5">
    <source>
        <dbReference type="PROSITE" id="PS50113"/>
    </source>
</evidence>
<dbReference type="Gene3D" id="1.10.10.10">
    <property type="entry name" value="Winged helix-like DNA-binding domain superfamily/Winged helix DNA-binding domain"/>
    <property type="match status" value="1"/>
</dbReference>
<dbReference type="InterPro" id="IPR035965">
    <property type="entry name" value="PAS-like_dom_sf"/>
</dbReference>
<dbReference type="EMBL" id="RSCL01000011">
    <property type="protein sequence ID" value="RUT04378.1"/>
    <property type="molecule type" value="Genomic_DNA"/>
</dbReference>
<feature type="DNA-binding region" description="OmpR/PhoB-type" evidence="3">
    <location>
        <begin position="124"/>
        <end position="223"/>
    </location>
</feature>
<reference evidence="7" key="2">
    <citation type="journal article" date="2019" name="Genome Biol. Evol.">
        <title>Day and night: Metabolic profiles and evolutionary relationships of six axenic non-marine cyanobacteria.</title>
        <authorList>
            <person name="Will S.E."/>
            <person name="Henke P."/>
            <person name="Boedeker C."/>
            <person name="Huang S."/>
            <person name="Brinkmann H."/>
            <person name="Rohde M."/>
            <person name="Jarek M."/>
            <person name="Friedl T."/>
            <person name="Seufert S."/>
            <person name="Schumacher M."/>
            <person name="Overmann J."/>
            <person name="Neumann-Schaal M."/>
            <person name="Petersen J."/>
        </authorList>
    </citation>
    <scope>NUCLEOTIDE SEQUENCE [LARGE SCALE GENOMIC DNA]</scope>
    <source>
        <strain evidence="7">PCC 7102</strain>
    </source>
</reference>
<dbReference type="PROSITE" id="PS50110">
    <property type="entry name" value="RESPONSE_REGULATORY"/>
    <property type="match status" value="3"/>
</dbReference>
<dbReference type="Gene3D" id="6.10.250.690">
    <property type="match status" value="1"/>
</dbReference>
<dbReference type="GO" id="GO:0032993">
    <property type="term" value="C:protein-DNA complex"/>
    <property type="evidence" value="ECO:0007669"/>
    <property type="project" value="TreeGrafter"/>
</dbReference>
<dbReference type="GO" id="GO:0000156">
    <property type="term" value="F:phosphorelay response regulator activity"/>
    <property type="evidence" value="ECO:0007669"/>
    <property type="project" value="TreeGrafter"/>
</dbReference>
<feature type="domain" description="OmpR/PhoB-type" evidence="6">
    <location>
        <begin position="124"/>
        <end position="223"/>
    </location>
</feature>
<dbReference type="InterPro" id="IPR008207">
    <property type="entry name" value="Sig_transdc_His_kin_Hpt_dom"/>
</dbReference>
<protein>
    <submittedName>
        <fullName evidence="7">Transcriptional regulator</fullName>
    </submittedName>
</protein>
<feature type="domain" description="Response regulatory" evidence="4">
    <location>
        <begin position="361"/>
        <end position="477"/>
    </location>
</feature>
<dbReference type="InterPro" id="IPR000014">
    <property type="entry name" value="PAS"/>
</dbReference>
<dbReference type="Pfam" id="PF00072">
    <property type="entry name" value="Response_reg"/>
    <property type="match status" value="3"/>
</dbReference>
<dbReference type="CDD" id="cd00130">
    <property type="entry name" value="PAS"/>
    <property type="match status" value="1"/>
</dbReference>
<dbReference type="SUPFAM" id="SSF55785">
    <property type="entry name" value="PYP-like sensor domain (PAS domain)"/>
    <property type="match status" value="1"/>
</dbReference>
<gene>
    <name evidence="7" type="ORF">DSM106972_046060</name>
</gene>
<dbReference type="RefSeq" id="WP_127082981.1">
    <property type="nucleotide sequence ID" value="NZ_RSCL01000011.1"/>
</dbReference>
<dbReference type="CDD" id="cd00383">
    <property type="entry name" value="trans_reg_C"/>
    <property type="match status" value="1"/>
</dbReference>
<dbReference type="GO" id="GO:0005829">
    <property type="term" value="C:cytosol"/>
    <property type="evidence" value="ECO:0007669"/>
    <property type="project" value="TreeGrafter"/>
</dbReference>
<dbReference type="Gene3D" id="3.30.450.20">
    <property type="entry name" value="PAS domain"/>
    <property type="match status" value="1"/>
</dbReference>
<dbReference type="InterPro" id="IPR001867">
    <property type="entry name" value="OmpR/PhoB-type_DNA-bd"/>
</dbReference>
<feature type="domain" description="PAC" evidence="5">
    <location>
        <begin position="695"/>
        <end position="746"/>
    </location>
</feature>
<reference evidence="7" key="1">
    <citation type="submission" date="2018-12" db="EMBL/GenBank/DDBJ databases">
        <authorList>
            <person name="Will S."/>
            <person name="Neumann-Schaal M."/>
            <person name="Henke P."/>
        </authorList>
    </citation>
    <scope>NUCLEOTIDE SEQUENCE</scope>
    <source>
        <strain evidence="7">PCC 7102</strain>
    </source>
</reference>
<dbReference type="InterPro" id="IPR011006">
    <property type="entry name" value="CheY-like_superfamily"/>
</dbReference>
<dbReference type="SMART" id="SM00448">
    <property type="entry name" value="REC"/>
    <property type="match status" value="3"/>
</dbReference>
<organism evidence="7 8">
    <name type="scientific">Dulcicalothrix desertica PCC 7102</name>
    <dbReference type="NCBI Taxonomy" id="232991"/>
    <lineage>
        <taxon>Bacteria</taxon>
        <taxon>Bacillati</taxon>
        <taxon>Cyanobacteriota</taxon>
        <taxon>Cyanophyceae</taxon>
        <taxon>Nostocales</taxon>
        <taxon>Calotrichaceae</taxon>
        <taxon>Dulcicalothrix</taxon>
    </lineage>
</organism>
<dbReference type="NCBIfam" id="TIGR00229">
    <property type="entry name" value="sensory_box"/>
    <property type="match status" value="1"/>
</dbReference>
<evidence type="ECO:0000256" key="3">
    <source>
        <dbReference type="PROSITE-ProRule" id="PRU01091"/>
    </source>
</evidence>
<dbReference type="InterPro" id="IPR036388">
    <property type="entry name" value="WH-like_DNA-bd_sf"/>
</dbReference>
<dbReference type="Pfam" id="PF01627">
    <property type="entry name" value="Hpt"/>
    <property type="match status" value="1"/>
</dbReference>
<evidence type="ECO:0000313" key="8">
    <source>
        <dbReference type="Proteomes" id="UP000271624"/>
    </source>
</evidence>
<keyword evidence="2" id="KW-0597">Phosphoprotein</keyword>
<keyword evidence="8" id="KW-1185">Reference proteome</keyword>
<evidence type="ECO:0000256" key="2">
    <source>
        <dbReference type="PROSITE-ProRule" id="PRU00169"/>
    </source>
</evidence>
<dbReference type="CDD" id="cd17574">
    <property type="entry name" value="REC_OmpR"/>
    <property type="match status" value="1"/>
</dbReference>
<dbReference type="OrthoDB" id="442759at2"/>
<sequence length="754" mass="83851">MKILVIEDDLLVCEVLKLILSNQNYAVETAADGEAAKDLIQTYEYDLILLDVIIPKLDGISLCRQIRDLGLQTPILLLTGRDSSHEKAVGLNAGADDYLVKPFDQEELIARVHALLRRGKVSSQPVLTAGELKLDPTTCQVTYGDEILNLTPKEYALLELLMRNSKRIFSCGMILEHLWSYEEAPGEEAVRTHIKGLRQKLKAAGASSDLVETVYGIGYRLKISQHQKTEKSTSQVKTTSFKQKNISTIALLWHKYSSNVVEQVNILVEAAEALKANNLNSNLRSSAQNVAHTFAGFLGSIGLDEGSQIAHKIEKLLQFENDLDTYDTAKINELVKALVQEIGQFSPLTLHLGQKVQNELPLVLVLDNESVVAELRNQAINKGLQVIGATDINTARAKLYSTHPSIVLLDPTVCGSWEDVSSLLTDLKQLKPPVPAVIFTEKTDFASRLQAARKGGNTFLQKPTTPTKVLEVVAQVLEQDENFETNILAVDDDPKILELLQVLLSPWGLKVHTLDNPKNFWEVLEATKPHLLILDVEMPDINGIELCQVVRNDPYWGDLPIVFLTAHTVSDIINQVFTVGADDFVSKPIVGTELIACILNRLERNKLLRRVAQSQSSVDRNSCLYWRTIFDAEPECVKVLAPDGTLLEINPAGFAMIEAEKADDVIGRNIYSLITPEYRDAFEKLNQKVFAGGSGTLEFEIITCKGNHRWLQTHAVPMQQPDKSIVAVLITRDITKHKQALSELKKIEKLFQSS</sequence>
<dbReference type="PROSITE" id="PS50113">
    <property type="entry name" value="PAC"/>
    <property type="match status" value="1"/>
</dbReference>
<dbReference type="SMART" id="SM00091">
    <property type="entry name" value="PAS"/>
    <property type="match status" value="1"/>
</dbReference>
<dbReference type="PANTHER" id="PTHR48111">
    <property type="entry name" value="REGULATOR OF RPOS"/>
    <property type="match status" value="1"/>
</dbReference>
<dbReference type="InterPro" id="IPR039420">
    <property type="entry name" value="WalR-like"/>
</dbReference>
<dbReference type="GO" id="GO:0006355">
    <property type="term" value="P:regulation of DNA-templated transcription"/>
    <property type="evidence" value="ECO:0007669"/>
    <property type="project" value="InterPro"/>
</dbReference>
<dbReference type="PROSITE" id="PS51755">
    <property type="entry name" value="OMPR_PHOB"/>
    <property type="match status" value="1"/>
</dbReference>
<dbReference type="PANTHER" id="PTHR48111:SF15">
    <property type="entry name" value="OMPR SUBFAMILY"/>
    <property type="match status" value="1"/>
</dbReference>
<accession>A0A433VE65</accession>
<feature type="modified residue" description="4-aspartylphosphate" evidence="2">
    <location>
        <position position="535"/>
    </location>
</feature>
<dbReference type="AlphaFoldDB" id="A0A433VE65"/>
<dbReference type="SMART" id="SM00862">
    <property type="entry name" value="Trans_reg_C"/>
    <property type="match status" value="1"/>
</dbReference>
<dbReference type="SUPFAM" id="SSF52172">
    <property type="entry name" value="CheY-like"/>
    <property type="match status" value="3"/>
</dbReference>
<feature type="domain" description="Response regulatory" evidence="4">
    <location>
        <begin position="2"/>
        <end position="116"/>
    </location>
</feature>
<feature type="domain" description="Response regulatory" evidence="4">
    <location>
        <begin position="486"/>
        <end position="602"/>
    </location>
</feature>
<evidence type="ECO:0000313" key="7">
    <source>
        <dbReference type="EMBL" id="RUT04378.1"/>
    </source>
</evidence>
<dbReference type="Pfam" id="PF08448">
    <property type="entry name" value="PAS_4"/>
    <property type="match status" value="1"/>
</dbReference>
<dbReference type="GO" id="GO:0000976">
    <property type="term" value="F:transcription cis-regulatory region binding"/>
    <property type="evidence" value="ECO:0007669"/>
    <property type="project" value="TreeGrafter"/>
</dbReference>
<comment type="caution">
    <text evidence="7">The sequence shown here is derived from an EMBL/GenBank/DDBJ whole genome shotgun (WGS) entry which is preliminary data.</text>
</comment>
<dbReference type="Proteomes" id="UP000271624">
    <property type="component" value="Unassembled WGS sequence"/>
</dbReference>
<feature type="modified residue" description="4-aspartylphosphate" evidence="2">
    <location>
        <position position="410"/>
    </location>
</feature>
<dbReference type="InterPro" id="IPR036641">
    <property type="entry name" value="HPT_dom_sf"/>
</dbReference>
<dbReference type="Pfam" id="PF00486">
    <property type="entry name" value="Trans_reg_C"/>
    <property type="match status" value="1"/>
</dbReference>
<dbReference type="Gene3D" id="3.40.50.2300">
    <property type="match status" value="3"/>
</dbReference>
<dbReference type="InterPro" id="IPR000700">
    <property type="entry name" value="PAS-assoc_C"/>
</dbReference>
<dbReference type="InterPro" id="IPR001789">
    <property type="entry name" value="Sig_transdc_resp-reg_receiver"/>
</dbReference>
<evidence type="ECO:0000259" key="6">
    <source>
        <dbReference type="PROSITE" id="PS51755"/>
    </source>
</evidence>
<proteinExistence type="predicted"/>
<evidence type="ECO:0000259" key="4">
    <source>
        <dbReference type="PROSITE" id="PS50110"/>
    </source>
</evidence>
<dbReference type="InterPro" id="IPR013656">
    <property type="entry name" value="PAS_4"/>
</dbReference>
<name>A0A433VE65_9CYAN</name>